<feature type="compositionally biased region" description="Pro residues" evidence="13">
    <location>
        <begin position="31"/>
        <end position="48"/>
    </location>
</feature>
<proteinExistence type="inferred from homology"/>
<dbReference type="PANTHER" id="PTHR15574">
    <property type="entry name" value="WD REPEAT DOMAIN-CONTAINING FAMILY"/>
    <property type="match status" value="1"/>
</dbReference>
<dbReference type="InterPro" id="IPR038322">
    <property type="entry name" value="Pex19_C_sf"/>
</dbReference>
<accession>A0A8K1LCK1</accession>
<evidence type="ECO:0000256" key="9">
    <source>
        <dbReference type="ARBA" id="ARBA00029688"/>
    </source>
</evidence>
<dbReference type="InterPro" id="IPR006708">
    <property type="entry name" value="Pex19"/>
</dbReference>
<evidence type="ECO:0000256" key="2">
    <source>
        <dbReference type="ARBA" id="ARBA00004405"/>
    </source>
</evidence>
<dbReference type="Pfam" id="PF04614">
    <property type="entry name" value="Pex19"/>
    <property type="match status" value="1"/>
</dbReference>
<comment type="function">
    <text evidence="1">Necessary for early peroxisomal biogenesis. Acts both as a cytosolic chaperone and as an import receptor for peroxisomal membrane proteins (PMPs). Binds and stabilizes newly synthesized PMPs in the cytoplasm by interacting with their hydrophobic membrane-spanning domains, and targets them to the peroxisome membrane by binding to the integral membrane protein PEX3. Excludes CDKN2A from the nucleus and prevents its interaction with MDM2, which results in active degradation of TP53.</text>
</comment>
<organism evidence="14 15">
    <name type="scientific">Zosterops borbonicus</name>
    <dbReference type="NCBI Taxonomy" id="364589"/>
    <lineage>
        <taxon>Eukaryota</taxon>
        <taxon>Metazoa</taxon>
        <taxon>Chordata</taxon>
        <taxon>Craniata</taxon>
        <taxon>Vertebrata</taxon>
        <taxon>Euteleostomi</taxon>
        <taxon>Archelosauria</taxon>
        <taxon>Archosauria</taxon>
        <taxon>Dinosauria</taxon>
        <taxon>Saurischia</taxon>
        <taxon>Theropoda</taxon>
        <taxon>Coelurosauria</taxon>
        <taxon>Aves</taxon>
        <taxon>Neognathae</taxon>
        <taxon>Neoaves</taxon>
        <taxon>Telluraves</taxon>
        <taxon>Australaves</taxon>
        <taxon>Passeriformes</taxon>
        <taxon>Sylvioidea</taxon>
        <taxon>Zosteropidae</taxon>
        <taxon>Zosterops</taxon>
    </lineage>
</organism>
<evidence type="ECO:0000256" key="6">
    <source>
        <dbReference type="ARBA" id="ARBA00022593"/>
    </source>
</evidence>
<evidence type="ECO:0000256" key="5">
    <source>
        <dbReference type="ARBA" id="ARBA00022574"/>
    </source>
</evidence>
<feature type="compositionally biased region" description="Basic and acidic residues" evidence="13">
    <location>
        <begin position="741"/>
        <end position="750"/>
    </location>
</feature>
<evidence type="ECO:0000256" key="11">
    <source>
        <dbReference type="ARBA" id="ARBA00060821"/>
    </source>
</evidence>
<comment type="similarity">
    <text evidence="11">Belongs to the WD repeat DCAF8 family.</text>
</comment>
<evidence type="ECO:0000313" key="14">
    <source>
        <dbReference type="EMBL" id="TRZ08942.1"/>
    </source>
</evidence>
<feature type="compositionally biased region" description="Pro residues" evidence="13">
    <location>
        <begin position="1"/>
        <end position="12"/>
    </location>
</feature>
<dbReference type="PROSITE" id="PS50294">
    <property type="entry name" value="WD_REPEATS_REGION"/>
    <property type="match status" value="1"/>
</dbReference>
<gene>
    <name evidence="14" type="ORF">HGM15179_018165</name>
</gene>
<feature type="region of interest" description="Disordered" evidence="13">
    <location>
        <begin position="134"/>
        <end position="160"/>
    </location>
</feature>
<evidence type="ECO:0000256" key="10">
    <source>
        <dbReference type="ARBA" id="ARBA00032710"/>
    </source>
</evidence>
<dbReference type="InterPro" id="IPR045151">
    <property type="entry name" value="DCAF8"/>
</dbReference>
<protein>
    <recommendedName>
        <fullName evidence="4">Peroxisomal biogenesis factor 19</fullName>
    </recommendedName>
    <alternativeName>
        <fullName evidence="9">Peroxin-19</fullName>
    </alternativeName>
    <alternativeName>
        <fullName evidence="10">Peroxisomal farnesylated protein</fullName>
    </alternativeName>
</protein>
<evidence type="ECO:0000313" key="15">
    <source>
        <dbReference type="Proteomes" id="UP000796761"/>
    </source>
</evidence>
<dbReference type="SMART" id="SM00320">
    <property type="entry name" value="WD40"/>
    <property type="match status" value="6"/>
</dbReference>
<feature type="compositionally biased region" description="Basic and acidic residues" evidence="13">
    <location>
        <begin position="333"/>
        <end position="363"/>
    </location>
</feature>
<dbReference type="EMBL" id="SWJQ01001201">
    <property type="protein sequence ID" value="TRZ08942.1"/>
    <property type="molecule type" value="Genomic_DNA"/>
</dbReference>
<comment type="similarity">
    <text evidence="3">Belongs to the peroxin-19 family.</text>
</comment>
<comment type="subcellular location">
    <subcellularLocation>
        <location evidence="2">Peroxisome membrane</location>
        <topology evidence="2">Lipid-anchor</topology>
        <orientation evidence="2">Cytoplasmic side</orientation>
    </subcellularLocation>
</comment>
<dbReference type="Gene3D" id="2.130.10.10">
    <property type="entry name" value="YVTN repeat-like/Quinoprotein amine dehydrogenase"/>
    <property type="match status" value="1"/>
</dbReference>
<evidence type="ECO:0000256" key="8">
    <source>
        <dbReference type="ARBA" id="ARBA00025898"/>
    </source>
</evidence>
<evidence type="ECO:0000256" key="4">
    <source>
        <dbReference type="ARBA" id="ARBA00015758"/>
    </source>
</evidence>
<dbReference type="GO" id="GO:0005778">
    <property type="term" value="C:peroxisomal membrane"/>
    <property type="evidence" value="ECO:0007669"/>
    <property type="project" value="UniProtKB-SubCell"/>
</dbReference>
<dbReference type="InterPro" id="IPR015943">
    <property type="entry name" value="WD40/YVTN_repeat-like_dom_sf"/>
</dbReference>
<comment type="subunit">
    <text evidence="8">Interacts with a broad range of peroxisomal membrane proteins, including PEX3, PEX10, PEX11A, PEX11B, PEX12, PEX13, PEX14 and PEX16, PXMP2/PMP22, PXMP4/PMP24, SLC25A17/PMP34, ABCD1/ALDP, ABCD2/ALDRP, and ABCD3/PMP70. Also interacts with the tumor suppressor CDKN2A/p19ARF.</text>
</comment>
<dbReference type="OrthoDB" id="4869960at2759"/>
<evidence type="ECO:0000256" key="7">
    <source>
        <dbReference type="ARBA" id="ARBA00022737"/>
    </source>
</evidence>
<dbReference type="GO" id="GO:0007031">
    <property type="term" value="P:peroxisome organization"/>
    <property type="evidence" value="ECO:0007669"/>
    <property type="project" value="UniProtKB-KW"/>
</dbReference>
<dbReference type="GO" id="GO:0080008">
    <property type="term" value="C:Cul4-RING E3 ubiquitin ligase complex"/>
    <property type="evidence" value="ECO:0007669"/>
    <property type="project" value="TreeGrafter"/>
</dbReference>
<feature type="region of interest" description="Disordered" evidence="13">
    <location>
        <begin position="1"/>
        <end position="58"/>
    </location>
</feature>
<evidence type="ECO:0000256" key="13">
    <source>
        <dbReference type="SAM" id="MobiDB-lite"/>
    </source>
</evidence>
<keyword evidence="7" id="KW-0677">Repeat</keyword>
<dbReference type="AlphaFoldDB" id="A0A8K1LCK1"/>
<feature type="compositionally biased region" description="Polar residues" evidence="13">
    <location>
        <begin position="286"/>
        <end position="297"/>
    </location>
</feature>
<feature type="compositionally biased region" description="Basic residues" evidence="13">
    <location>
        <begin position="378"/>
        <end position="388"/>
    </location>
</feature>
<dbReference type="InterPro" id="IPR001680">
    <property type="entry name" value="WD40_rpt"/>
</dbReference>
<comment type="caution">
    <text evidence="14">The sequence shown here is derived from an EMBL/GenBank/DDBJ whole genome shotgun (WGS) entry which is preliminary data.</text>
</comment>
<keyword evidence="6" id="KW-0962">Peroxisome biogenesis</keyword>
<dbReference type="PANTHER" id="PTHR15574:SF21">
    <property type="entry name" value="DDB1- AND CUL4-ASSOCIATED FACTOR 8"/>
    <property type="match status" value="1"/>
</dbReference>
<feature type="region of interest" description="Disordered" evidence="13">
    <location>
        <begin position="254"/>
        <end position="401"/>
    </location>
</feature>
<keyword evidence="5 12" id="KW-0853">WD repeat</keyword>
<dbReference type="PROSITE" id="PS50082">
    <property type="entry name" value="WD_REPEATS_2"/>
    <property type="match status" value="1"/>
</dbReference>
<feature type="repeat" description="WD" evidence="12">
    <location>
        <begin position="453"/>
        <end position="485"/>
    </location>
</feature>
<feature type="region of interest" description="Disordered" evidence="13">
    <location>
        <begin position="741"/>
        <end position="780"/>
    </location>
</feature>
<feature type="compositionally biased region" description="Acidic residues" evidence="13">
    <location>
        <begin position="13"/>
        <end position="24"/>
    </location>
</feature>
<dbReference type="Proteomes" id="UP000796761">
    <property type="component" value="Unassembled WGS sequence"/>
</dbReference>
<reference evidence="14" key="1">
    <citation type="submission" date="2019-04" db="EMBL/GenBank/DDBJ databases">
        <title>Genome assembly of Zosterops borbonicus 15179.</title>
        <authorList>
            <person name="Leroy T."/>
            <person name="Anselmetti Y."/>
            <person name="Tilak M.-K."/>
            <person name="Nabholz B."/>
        </authorList>
    </citation>
    <scope>NUCLEOTIDE SEQUENCE</scope>
    <source>
        <strain evidence="14">HGM_15179</strain>
        <tissue evidence="14">Muscle</tissue>
    </source>
</reference>
<evidence type="ECO:0000256" key="1">
    <source>
        <dbReference type="ARBA" id="ARBA00003055"/>
    </source>
</evidence>
<name>A0A8K1LCK1_9PASS</name>
<dbReference type="SUPFAM" id="SSF50978">
    <property type="entry name" value="WD40 repeat-like"/>
    <property type="match status" value="1"/>
</dbReference>
<dbReference type="FunFam" id="2.130.10.10:FF:000144">
    <property type="entry name" value="DDB1- and CUL4-associated factor 8"/>
    <property type="match status" value="1"/>
</dbReference>
<evidence type="ECO:0000256" key="12">
    <source>
        <dbReference type="PROSITE-ProRule" id="PRU00221"/>
    </source>
</evidence>
<feature type="compositionally biased region" description="Acidic residues" evidence="13">
    <location>
        <begin position="364"/>
        <end position="375"/>
    </location>
</feature>
<dbReference type="Pfam" id="PF00400">
    <property type="entry name" value="WD40"/>
    <property type="match status" value="2"/>
</dbReference>
<evidence type="ECO:0000256" key="3">
    <source>
        <dbReference type="ARBA" id="ARBA00006326"/>
    </source>
</evidence>
<keyword evidence="15" id="KW-1185">Reference proteome</keyword>
<dbReference type="InterPro" id="IPR036322">
    <property type="entry name" value="WD40_repeat_dom_sf"/>
</dbReference>
<dbReference type="Gene3D" id="1.20.120.900">
    <property type="entry name" value="Pex19, mPTS binding domain"/>
    <property type="match status" value="1"/>
</dbReference>
<sequence length="780" mass="85899">MAAEPGPGPGPDPELEELLESALDDFDRSRPAPPAPGSSSSPPSPSPPSAADSAKGSLFSSQERFFQELFEGELAAQAAAEFQEAMQELARQEPQLVEQFQKLSEAAGKVGSDSASQQEFTSCLKETLSGLAKNANDLQNSPGSEEELAKALEGLGLEEGGGDGVLPVMRSIMESLLSKDVLYPSLKEITEKYPEWLRQHEGSLSPEQRERFRAQQGLMLRICAELERERPGEPEGQRRERFETLLDLMQQLQDLGHPPKELAGDTGFPWEAAMSDKGSGMDSRTDIVNGSLSSSPEDMSAEEGRETSSGIEVEASDLSLSLTGDDAGAARGRASDSDSSGDKDSDSLDDTGHYSIPEEPRRDEDDEDEDEEEEEPRARRRGPRKRPPHERDSSDEEQALEDWVSSETWALPRPRWRAIPALRQRQLGGCQRFVAQACGARLFVQKFRLQHGLEGHTGCVNTLHFNQRGTRLASGSDDLKVLVWDWLRRRPVLQFDSGHKSNVFQAKFLPNSGDSTLAMCARDGQVRVAELSATQCCRSTKRVAQHKGASHKLALEPDSPCTFLSAGEDAVVFTIDLRQDRPASKLVVTKEKEKKVGLYTIFVNPANTSQFAVGGRDQFVRIYDQRKIDENENNGVLKKFCPHHLVNSESKANITCLVYSHDGSELLASYNDEDIYLFDSSHSDGAQYSRRYKGHRNNATVKGVNFYGPKSEFVVSGSDCGHIFLWEKSSCQIVQFMEGDKGGVRRRDPGADSPSDDSGSSSDTSDDEEEGPDRVQCMPS</sequence>
<feature type="compositionally biased region" description="Low complexity" evidence="13">
    <location>
        <begin position="751"/>
        <end position="763"/>
    </location>
</feature>